<feature type="compositionally biased region" description="Polar residues" evidence="1">
    <location>
        <begin position="66"/>
        <end position="84"/>
    </location>
</feature>
<feature type="region of interest" description="Disordered" evidence="1">
    <location>
        <begin position="56"/>
        <end position="137"/>
    </location>
</feature>
<feature type="compositionally biased region" description="Basic and acidic residues" evidence="1">
    <location>
        <begin position="117"/>
        <end position="137"/>
    </location>
</feature>
<protein>
    <submittedName>
        <fullName evidence="2">Uncharacterized protein</fullName>
    </submittedName>
</protein>
<evidence type="ECO:0000313" key="3">
    <source>
        <dbReference type="Proteomes" id="UP000824890"/>
    </source>
</evidence>
<comment type="caution">
    <text evidence="2">The sequence shown here is derived from an EMBL/GenBank/DDBJ whole genome shotgun (WGS) entry which is preliminary data.</text>
</comment>
<dbReference type="EMBL" id="JAGKQM010000019">
    <property type="protein sequence ID" value="KAH0860308.1"/>
    <property type="molecule type" value="Genomic_DNA"/>
</dbReference>
<evidence type="ECO:0000256" key="1">
    <source>
        <dbReference type="SAM" id="MobiDB-lite"/>
    </source>
</evidence>
<accession>A0ABQ7XZ34</accession>
<proteinExistence type="predicted"/>
<name>A0ABQ7XZ34_BRANA</name>
<keyword evidence="3" id="KW-1185">Reference proteome</keyword>
<evidence type="ECO:0000313" key="2">
    <source>
        <dbReference type="EMBL" id="KAH0860308.1"/>
    </source>
</evidence>
<gene>
    <name evidence="2" type="ORF">HID58_088569</name>
</gene>
<reference evidence="2 3" key="1">
    <citation type="submission" date="2021-05" db="EMBL/GenBank/DDBJ databases">
        <title>Genome Assembly of Synthetic Allotetraploid Brassica napus Reveals Homoeologous Exchanges between Subgenomes.</title>
        <authorList>
            <person name="Davis J.T."/>
        </authorList>
    </citation>
    <scope>NUCLEOTIDE SEQUENCE [LARGE SCALE GENOMIC DNA]</scope>
    <source>
        <strain evidence="3">cv. Da-Ae</strain>
        <tissue evidence="2">Seedling</tissue>
    </source>
</reference>
<dbReference type="Proteomes" id="UP000824890">
    <property type="component" value="Unassembled WGS sequence"/>
</dbReference>
<sequence>MPLEYTAISELNSCKKEWKIRVLVSRIWEYFSKNKPEVVLGLEAILLDEKVRTQSELPLSSSSCSGMQVENISSEAKNNGSPCSPLTPITKRQGSLIIDDEAIQESSTRSKRTYKKARGESDSKVENMKKESTKAKH</sequence>
<organism evidence="2 3">
    <name type="scientific">Brassica napus</name>
    <name type="common">Rape</name>
    <dbReference type="NCBI Taxonomy" id="3708"/>
    <lineage>
        <taxon>Eukaryota</taxon>
        <taxon>Viridiplantae</taxon>
        <taxon>Streptophyta</taxon>
        <taxon>Embryophyta</taxon>
        <taxon>Tracheophyta</taxon>
        <taxon>Spermatophyta</taxon>
        <taxon>Magnoliopsida</taxon>
        <taxon>eudicotyledons</taxon>
        <taxon>Gunneridae</taxon>
        <taxon>Pentapetalae</taxon>
        <taxon>rosids</taxon>
        <taxon>malvids</taxon>
        <taxon>Brassicales</taxon>
        <taxon>Brassicaceae</taxon>
        <taxon>Brassiceae</taxon>
        <taxon>Brassica</taxon>
    </lineage>
</organism>